<proteinExistence type="predicted"/>
<accession>A0ABQ5FJ62</accession>
<dbReference type="Proteomes" id="UP001151760">
    <property type="component" value="Unassembled WGS sequence"/>
</dbReference>
<evidence type="ECO:0000313" key="2">
    <source>
        <dbReference type="Proteomes" id="UP001151760"/>
    </source>
</evidence>
<protein>
    <submittedName>
        <fullName evidence="1">Uncharacterized protein</fullName>
    </submittedName>
</protein>
<reference evidence="1" key="1">
    <citation type="journal article" date="2022" name="Int. J. Mol. Sci.">
        <title>Draft Genome of Tanacetum Coccineum: Genomic Comparison of Closely Related Tanacetum-Family Plants.</title>
        <authorList>
            <person name="Yamashiro T."/>
            <person name="Shiraishi A."/>
            <person name="Nakayama K."/>
            <person name="Satake H."/>
        </authorList>
    </citation>
    <scope>NUCLEOTIDE SEQUENCE</scope>
</reference>
<name>A0ABQ5FJ62_9ASTR</name>
<comment type="caution">
    <text evidence="1">The sequence shown here is derived from an EMBL/GenBank/DDBJ whole genome shotgun (WGS) entry which is preliminary data.</text>
</comment>
<reference evidence="1" key="2">
    <citation type="submission" date="2022-01" db="EMBL/GenBank/DDBJ databases">
        <authorList>
            <person name="Yamashiro T."/>
            <person name="Shiraishi A."/>
            <person name="Satake H."/>
            <person name="Nakayama K."/>
        </authorList>
    </citation>
    <scope>NUCLEOTIDE SEQUENCE</scope>
</reference>
<sequence>MSFGSQSAGDAVVPKFDMHIYPSVLTSDEVNSLVVEYAIPLDLHPCFPPSGFTMNKLPAHKIEIVRHNYVRQLLPTVVQRLLSSGQYRKSLSDVFNLAIAAGWSEGMKAAKSEEEALAFLASAADYDPACKETFMSEFDSLFDKSYPYVEKLAESFRLPLGDPQNMWPEGTRPTLNVTTDQYVIWPLDSFGESCILGNGCHLAIGSWTHLDRLAFRVVGRHLAIGSWTHPEHLAFRVRDVTWPLALGLIWNVLCFGYWASLGHWLLDSSGTSCVPGNGRLLAVGSWTHLECKTFIGIKSSVNIGYLSRSG</sequence>
<gene>
    <name evidence="1" type="ORF">Tco_1006873</name>
</gene>
<evidence type="ECO:0000313" key="1">
    <source>
        <dbReference type="EMBL" id="GJT63340.1"/>
    </source>
</evidence>
<keyword evidence="2" id="KW-1185">Reference proteome</keyword>
<dbReference type="EMBL" id="BQNB010017453">
    <property type="protein sequence ID" value="GJT63340.1"/>
    <property type="molecule type" value="Genomic_DNA"/>
</dbReference>
<organism evidence="1 2">
    <name type="scientific">Tanacetum coccineum</name>
    <dbReference type="NCBI Taxonomy" id="301880"/>
    <lineage>
        <taxon>Eukaryota</taxon>
        <taxon>Viridiplantae</taxon>
        <taxon>Streptophyta</taxon>
        <taxon>Embryophyta</taxon>
        <taxon>Tracheophyta</taxon>
        <taxon>Spermatophyta</taxon>
        <taxon>Magnoliopsida</taxon>
        <taxon>eudicotyledons</taxon>
        <taxon>Gunneridae</taxon>
        <taxon>Pentapetalae</taxon>
        <taxon>asterids</taxon>
        <taxon>campanulids</taxon>
        <taxon>Asterales</taxon>
        <taxon>Asteraceae</taxon>
        <taxon>Asteroideae</taxon>
        <taxon>Anthemideae</taxon>
        <taxon>Anthemidinae</taxon>
        <taxon>Tanacetum</taxon>
    </lineage>
</organism>